<dbReference type="SUPFAM" id="SSF90250">
    <property type="entry name" value="Troponin coil-coiled subunits"/>
    <property type="match status" value="1"/>
</dbReference>
<evidence type="ECO:0000256" key="1">
    <source>
        <dbReference type="SAM" id="MobiDB-lite"/>
    </source>
</evidence>
<dbReference type="GO" id="GO:0045214">
    <property type="term" value="P:sarcomere organization"/>
    <property type="evidence" value="ECO:0007669"/>
    <property type="project" value="TreeGrafter"/>
</dbReference>
<dbReference type="PANTHER" id="PTHR11521:SF1">
    <property type="entry name" value="TROPONIN T, SKELETAL MUSCLE"/>
    <property type="match status" value="1"/>
</dbReference>
<dbReference type="Proteomes" id="UP000663882">
    <property type="component" value="Unassembled WGS sequence"/>
</dbReference>
<accession>A0A813RBQ5</accession>
<dbReference type="EMBL" id="CAJNOO010000062">
    <property type="protein sequence ID" value="CAF0778749.1"/>
    <property type="molecule type" value="Genomic_DNA"/>
</dbReference>
<gene>
    <name evidence="2" type="ORF">RFH988_LOCUS2772</name>
</gene>
<dbReference type="GO" id="GO:0005523">
    <property type="term" value="F:tropomyosin binding"/>
    <property type="evidence" value="ECO:0007669"/>
    <property type="project" value="TreeGrafter"/>
</dbReference>
<evidence type="ECO:0000313" key="2">
    <source>
        <dbReference type="EMBL" id="CAF0778749.1"/>
    </source>
</evidence>
<sequence>MTDIDDFELINDPVLSNEQTFEFIDVNDGTEKNTNINKPTTSSIIVPPLVSKPLVNEIPQVVQQQQQQQQTSNPTVNSSESKVPVSPIKTMTPITPLVQIQKTVPSPTPPPPLRPIIIAPVPQLPKAPAPKRYGDAALIPHNIDETIDIDVIINKSKKTHQNTLNASIQQQQLSDIQTTFENMASGSAFSNVLKAKEDLQKSPEQLEREKRSILSQRVPALDLDGKTKEDLIEKAKQFHNLLQQLHGAIYELSERFERQKYDMVELGERARQIEKGKAKTRKSNIVHTGLGGGLFSGVNDITAQAPAKVSLFSRYERLTDRRTFKDRRDVWATEKKSNDFVPERPKAKIKHKSPPADKGLPRKTKRASTKNEELPPPSAEETEAPEQEEPPAEEQPAPEEEQNEEAAAEEGEEEEE</sequence>
<dbReference type="GO" id="GO:0006937">
    <property type="term" value="P:regulation of muscle contraction"/>
    <property type="evidence" value="ECO:0007669"/>
    <property type="project" value="InterPro"/>
</dbReference>
<feature type="compositionally biased region" description="Basic and acidic residues" evidence="1">
    <location>
        <begin position="336"/>
        <end position="346"/>
    </location>
</feature>
<name>A0A813RBQ5_9BILA</name>
<dbReference type="Gene3D" id="1.20.5.350">
    <property type="match status" value="1"/>
</dbReference>
<dbReference type="GO" id="GO:0006936">
    <property type="term" value="P:muscle contraction"/>
    <property type="evidence" value="ECO:0007669"/>
    <property type="project" value="TreeGrafter"/>
</dbReference>
<dbReference type="AlphaFoldDB" id="A0A813RBQ5"/>
<feature type="compositionally biased region" description="Acidic residues" evidence="1">
    <location>
        <begin position="380"/>
        <end position="416"/>
    </location>
</feature>
<dbReference type="PANTHER" id="PTHR11521">
    <property type="entry name" value="TROPONIN T"/>
    <property type="match status" value="1"/>
</dbReference>
<feature type="region of interest" description="Disordered" evidence="1">
    <location>
        <begin position="336"/>
        <end position="416"/>
    </location>
</feature>
<proteinExistence type="predicted"/>
<protein>
    <submittedName>
        <fullName evidence="2">Uncharacterized protein</fullName>
    </submittedName>
</protein>
<feature type="compositionally biased region" description="Polar residues" evidence="1">
    <location>
        <begin position="71"/>
        <end position="81"/>
    </location>
</feature>
<comment type="caution">
    <text evidence="2">The sequence shown here is derived from an EMBL/GenBank/DDBJ whole genome shotgun (WGS) entry which is preliminary data.</text>
</comment>
<reference evidence="2" key="1">
    <citation type="submission" date="2021-02" db="EMBL/GenBank/DDBJ databases">
        <authorList>
            <person name="Nowell W R."/>
        </authorList>
    </citation>
    <scope>NUCLEOTIDE SEQUENCE</scope>
</reference>
<dbReference type="InterPro" id="IPR027707">
    <property type="entry name" value="TNNT"/>
</dbReference>
<evidence type="ECO:0000313" key="3">
    <source>
        <dbReference type="Proteomes" id="UP000663882"/>
    </source>
</evidence>
<dbReference type="OrthoDB" id="330499at2759"/>
<organism evidence="2 3">
    <name type="scientific">Rotaria sordida</name>
    <dbReference type="NCBI Taxonomy" id="392033"/>
    <lineage>
        <taxon>Eukaryota</taxon>
        <taxon>Metazoa</taxon>
        <taxon>Spiralia</taxon>
        <taxon>Gnathifera</taxon>
        <taxon>Rotifera</taxon>
        <taxon>Eurotatoria</taxon>
        <taxon>Bdelloidea</taxon>
        <taxon>Philodinida</taxon>
        <taxon>Philodinidae</taxon>
        <taxon>Rotaria</taxon>
    </lineage>
</organism>
<dbReference type="InterPro" id="IPR038077">
    <property type="entry name" value="Troponin_sf"/>
</dbReference>
<dbReference type="GO" id="GO:0005861">
    <property type="term" value="C:troponin complex"/>
    <property type="evidence" value="ECO:0007669"/>
    <property type="project" value="InterPro"/>
</dbReference>
<feature type="compositionally biased region" description="Low complexity" evidence="1">
    <location>
        <begin position="60"/>
        <end position="70"/>
    </location>
</feature>
<feature type="region of interest" description="Disordered" evidence="1">
    <location>
        <begin position="60"/>
        <end position="87"/>
    </location>
</feature>